<keyword evidence="2" id="KW-0804">Transcription</keyword>
<dbReference type="GO" id="GO:0043565">
    <property type="term" value="F:sequence-specific DNA binding"/>
    <property type="evidence" value="ECO:0007669"/>
    <property type="project" value="InterPro"/>
</dbReference>
<name>A0A3G2HXE9_9BURK</name>
<dbReference type="SUPFAM" id="SSF46689">
    <property type="entry name" value="Homeodomain-like"/>
    <property type="match status" value="2"/>
</dbReference>
<sequence>MWLISPFPAIRAIKELFAGLARAACFLIPMIRFTVSDFDRLGRPAGFHYCLPHYVGPDREREQLCIAEGRVQEHEVRPGIKLVLSDIVTHHHYESSSVSAPQFSAIVMLQGRAQARLASQNQLSLVAQSGVSIAHSESVALTGIHPAGQRLRCINLSLRSAESVGDSRLGDTLSKLMGPSGLCMQKWTVPPHLLNTLEQLIDSPWQGTTYDLLLEGVSLQMLAHALDGLAPKPAKESPATARDRQLLERVRERLYNAPGDDHTLADLAKLACMSPSTLRVKFQATYQCSVFGWLRERRLELARDYLAQGWSVQQAAHFVGYRHATNFATAFRERYGIAPSELN</sequence>
<dbReference type="PROSITE" id="PS01124">
    <property type="entry name" value="HTH_ARAC_FAMILY_2"/>
    <property type="match status" value="1"/>
</dbReference>
<dbReference type="SMART" id="SM00342">
    <property type="entry name" value="HTH_ARAC"/>
    <property type="match status" value="1"/>
</dbReference>
<dbReference type="PANTHER" id="PTHR47893">
    <property type="entry name" value="REGULATORY PROTEIN PCHR"/>
    <property type="match status" value="1"/>
</dbReference>
<dbReference type="OrthoDB" id="8766450at2"/>
<gene>
    <name evidence="4" type="ORF">D3M96_14705</name>
</gene>
<dbReference type="InterPro" id="IPR053142">
    <property type="entry name" value="PchR_regulatory_protein"/>
</dbReference>
<dbReference type="KEGG" id="aaqu:D3M96_14705"/>
<dbReference type="GO" id="GO:0003700">
    <property type="term" value="F:DNA-binding transcription factor activity"/>
    <property type="evidence" value="ECO:0007669"/>
    <property type="project" value="InterPro"/>
</dbReference>
<keyword evidence="1" id="KW-0805">Transcription regulation</keyword>
<dbReference type="AlphaFoldDB" id="A0A3G2HXE9"/>
<proteinExistence type="predicted"/>
<accession>A0A3G2HXE9</accession>
<feature type="domain" description="HTH araC/xylS-type" evidence="3">
    <location>
        <begin position="244"/>
        <end position="343"/>
    </location>
</feature>
<evidence type="ECO:0000259" key="3">
    <source>
        <dbReference type="PROSITE" id="PS01124"/>
    </source>
</evidence>
<dbReference type="InterPro" id="IPR009057">
    <property type="entry name" value="Homeodomain-like_sf"/>
</dbReference>
<evidence type="ECO:0000256" key="2">
    <source>
        <dbReference type="ARBA" id="ARBA00023163"/>
    </source>
</evidence>
<dbReference type="InterPro" id="IPR018060">
    <property type="entry name" value="HTH_AraC"/>
</dbReference>
<reference evidence="4 5" key="1">
    <citation type="submission" date="2018-09" db="EMBL/GenBank/DDBJ databases">
        <title>Complete genome sequence of the hydrocarbonoclastic bacterium Alcaligenes aquatilis QD168, isolated from a crude-oil polluted marine sediment of Central Chile.</title>
        <authorList>
            <person name="Duran R.E."/>
            <person name="Barra B."/>
            <person name="Salva-Serra F."/>
            <person name="Mendez V."/>
            <person name="Moore E.R.B."/>
            <person name="Seeger M."/>
        </authorList>
    </citation>
    <scope>NUCLEOTIDE SEQUENCE [LARGE SCALE GENOMIC DNA]</scope>
    <source>
        <strain evidence="4 5">QD168</strain>
    </source>
</reference>
<organism evidence="4 5">
    <name type="scientific">Alcaligenes aquatilis</name>
    <dbReference type="NCBI Taxonomy" id="323284"/>
    <lineage>
        <taxon>Bacteria</taxon>
        <taxon>Pseudomonadati</taxon>
        <taxon>Pseudomonadota</taxon>
        <taxon>Betaproteobacteria</taxon>
        <taxon>Burkholderiales</taxon>
        <taxon>Alcaligenaceae</taxon>
        <taxon>Alcaligenes</taxon>
    </lineage>
</organism>
<evidence type="ECO:0000256" key="1">
    <source>
        <dbReference type="ARBA" id="ARBA00023015"/>
    </source>
</evidence>
<dbReference type="Pfam" id="PF12833">
    <property type="entry name" value="HTH_18"/>
    <property type="match status" value="1"/>
</dbReference>
<evidence type="ECO:0000313" key="5">
    <source>
        <dbReference type="Proteomes" id="UP000268070"/>
    </source>
</evidence>
<evidence type="ECO:0000313" key="4">
    <source>
        <dbReference type="EMBL" id="AYN21669.1"/>
    </source>
</evidence>
<dbReference type="EMBL" id="CP032153">
    <property type="protein sequence ID" value="AYN21669.1"/>
    <property type="molecule type" value="Genomic_DNA"/>
</dbReference>
<dbReference type="Gene3D" id="1.10.10.60">
    <property type="entry name" value="Homeodomain-like"/>
    <property type="match status" value="1"/>
</dbReference>
<dbReference type="PANTHER" id="PTHR47893:SF1">
    <property type="entry name" value="REGULATORY PROTEIN PCHR"/>
    <property type="match status" value="1"/>
</dbReference>
<dbReference type="Proteomes" id="UP000268070">
    <property type="component" value="Chromosome"/>
</dbReference>
<protein>
    <submittedName>
        <fullName evidence="4">AraC family transcriptional regulator</fullName>
    </submittedName>
</protein>